<sequence length="140" mass="15325">MSCLVDHYATCSTFKGGFGRHQAQASSMVVISPMMILGGEIAIDRGSLQREVSPVGWWHAHVGMVGEQFRPPNSLGWSVPSSTKVRPPDLSVGYDCGGLWMDRKASSLVEERRGSWLSDGGAFGSLLVRFHVLAWEYVLV</sequence>
<dbReference type="Proteomes" id="UP001457282">
    <property type="component" value="Unassembled WGS sequence"/>
</dbReference>
<organism evidence="1 2">
    <name type="scientific">Rubus argutus</name>
    <name type="common">Southern blackberry</name>
    <dbReference type="NCBI Taxonomy" id="59490"/>
    <lineage>
        <taxon>Eukaryota</taxon>
        <taxon>Viridiplantae</taxon>
        <taxon>Streptophyta</taxon>
        <taxon>Embryophyta</taxon>
        <taxon>Tracheophyta</taxon>
        <taxon>Spermatophyta</taxon>
        <taxon>Magnoliopsida</taxon>
        <taxon>eudicotyledons</taxon>
        <taxon>Gunneridae</taxon>
        <taxon>Pentapetalae</taxon>
        <taxon>rosids</taxon>
        <taxon>fabids</taxon>
        <taxon>Rosales</taxon>
        <taxon>Rosaceae</taxon>
        <taxon>Rosoideae</taxon>
        <taxon>Rosoideae incertae sedis</taxon>
        <taxon>Rubus</taxon>
    </lineage>
</organism>
<gene>
    <name evidence="1" type="ORF">M0R45_000866</name>
</gene>
<reference evidence="1 2" key="1">
    <citation type="journal article" date="2023" name="G3 (Bethesda)">
        <title>A chromosome-length genome assembly and annotation of blackberry (Rubus argutus, cv. 'Hillquist').</title>
        <authorList>
            <person name="Bruna T."/>
            <person name="Aryal R."/>
            <person name="Dudchenko O."/>
            <person name="Sargent D.J."/>
            <person name="Mead D."/>
            <person name="Buti M."/>
            <person name="Cavallini A."/>
            <person name="Hytonen T."/>
            <person name="Andres J."/>
            <person name="Pham M."/>
            <person name="Weisz D."/>
            <person name="Mascagni F."/>
            <person name="Usai G."/>
            <person name="Natali L."/>
            <person name="Bassil N."/>
            <person name="Fernandez G.E."/>
            <person name="Lomsadze A."/>
            <person name="Armour M."/>
            <person name="Olukolu B."/>
            <person name="Poorten T."/>
            <person name="Britton C."/>
            <person name="Davik J."/>
            <person name="Ashrafi H."/>
            <person name="Aiden E.L."/>
            <person name="Borodovsky M."/>
            <person name="Worthington M."/>
        </authorList>
    </citation>
    <scope>NUCLEOTIDE SEQUENCE [LARGE SCALE GENOMIC DNA]</scope>
    <source>
        <strain evidence="1">PI 553951</strain>
    </source>
</reference>
<evidence type="ECO:0000313" key="2">
    <source>
        <dbReference type="Proteomes" id="UP001457282"/>
    </source>
</evidence>
<dbReference type="AlphaFoldDB" id="A0AAW1VNA2"/>
<name>A0AAW1VNA2_RUBAR</name>
<accession>A0AAW1VNA2</accession>
<keyword evidence="2" id="KW-1185">Reference proteome</keyword>
<dbReference type="EMBL" id="JBEDUW010000205">
    <property type="protein sequence ID" value="KAK9903895.1"/>
    <property type="molecule type" value="Genomic_DNA"/>
</dbReference>
<protein>
    <submittedName>
        <fullName evidence="1">Uncharacterized protein</fullName>
    </submittedName>
</protein>
<proteinExistence type="predicted"/>
<evidence type="ECO:0000313" key="1">
    <source>
        <dbReference type="EMBL" id="KAK9903895.1"/>
    </source>
</evidence>
<comment type="caution">
    <text evidence="1">The sequence shown here is derived from an EMBL/GenBank/DDBJ whole genome shotgun (WGS) entry which is preliminary data.</text>
</comment>